<keyword evidence="3 6" id="KW-0812">Transmembrane</keyword>
<feature type="transmembrane region" description="Helical" evidence="6">
    <location>
        <begin position="182"/>
        <end position="201"/>
    </location>
</feature>
<dbReference type="PANTHER" id="PTHR30250:SF26">
    <property type="entry name" value="PSMA PROTEIN"/>
    <property type="match status" value="1"/>
</dbReference>
<feature type="transmembrane region" description="Helical" evidence="6">
    <location>
        <begin position="226"/>
        <end position="244"/>
    </location>
</feature>
<evidence type="ECO:0000256" key="6">
    <source>
        <dbReference type="SAM" id="Phobius"/>
    </source>
</evidence>
<keyword evidence="8" id="KW-1185">Reference proteome</keyword>
<dbReference type="PANTHER" id="PTHR30250">
    <property type="entry name" value="PST FAMILY PREDICTED COLANIC ACID TRANSPORTER"/>
    <property type="match status" value="1"/>
</dbReference>
<dbReference type="EMBL" id="FRBQ01000009">
    <property type="protein sequence ID" value="SHM85050.1"/>
    <property type="molecule type" value="Genomic_DNA"/>
</dbReference>
<organism evidence="7 8">
    <name type="scientific">Phytopseudomonas punonensis</name>
    <dbReference type="NCBI Taxonomy" id="1220495"/>
    <lineage>
        <taxon>Bacteria</taxon>
        <taxon>Pseudomonadati</taxon>
        <taxon>Pseudomonadota</taxon>
        <taxon>Gammaproteobacteria</taxon>
        <taxon>Pseudomonadales</taxon>
        <taxon>Pseudomonadaceae</taxon>
        <taxon>Phytopseudomonas</taxon>
    </lineage>
</organism>
<feature type="transmembrane region" description="Helical" evidence="6">
    <location>
        <begin position="311"/>
        <end position="335"/>
    </location>
</feature>
<evidence type="ECO:0000313" key="8">
    <source>
        <dbReference type="Proteomes" id="UP000184305"/>
    </source>
</evidence>
<reference evidence="8" key="1">
    <citation type="submission" date="2016-11" db="EMBL/GenBank/DDBJ databases">
        <authorList>
            <person name="Varghese N."/>
            <person name="Submissions S."/>
        </authorList>
    </citation>
    <scope>NUCLEOTIDE SEQUENCE [LARGE SCALE GENOMIC DNA]</scope>
    <source>
        <strain evidence="8">CECT 8089</strain>
    </source>
</reference>
<gene>
    <name evidence="7" type="ORF">SAMN05216288_4438</name>
</gene>
<evidence type="ECO:0000256" key="1">
    <source>
        <dbReference type="ARBA" id="ARBA00004651"/>
    </source>
</evidence>
<keyword evidence="2" id="KW-1003">Cell membrane</keyword>
<sequence>MSLEKNIVANYVGQIYVTMVGIVMLPLYIKYMGVEAYGLIGFFTMLQACFVLLDMGLTPTIGRETARFRGGAMPALEYRQLYRALSSIFFAIAVVGGGGLFLLSEFIASNWLNVEALQIDEVRLAVEIMSASVAMRWMCGLYRGVITGSERLIWLSSFSVLVATLRFILVLPVMWYFGCTPFVFFVYQFLVALVEIIGLASKSCQLLPADRYLSGAIGWSFKPIRLVLKFALTIAFTSSVWVMVTQADKLVLSGILRLDEYGYFSLAVLVASGIMVISGPVSSAIMPRMARLHAEGKYDELTRVYRGSTQLVSIIAGSAAITLACCAEQLLFAWTGDLQLAAKVAPILRLYAVGNGFLAIAAFPYYLQYAKGDLRYHLIGNLGMVVVLVPCMVLAAIYFGGAGAGYVWLVSNGLFLLVWVAYVHYKLEPGLHVKWLSKDVLLIILPTMIFAGFLKMPNLELTTRLENFIYVVAVGVILVGGALFLSDVARGWLVSYFYRRRSVR</sequence>
<feature type="transmembrane region" description="Helical" evidence="6">
    <location>
        <begin position="264"/>
        <end position="290"/>
    </location>
</feature>
<dbReference type="AlphaFoldDB" id="A0A1M7M4B1"/>
<evidence type="ECO:0000256" key="5">
    <source>
        <dbReference type="ARBA" id="ARBA00023136"/>
    </source>
</evidence>
<dbReference type="Pfam" id="PF01943">
    <property type="entry name" value="Polysacc_synt"/>
    <property type="match status" value="1"/>
</dbReference>
<feature type="transmembrane region" description="Helical" evidence="6">
    <location>
        <begin position="347"/>
        <end position="367"/>
    </location>
</feature>
<evidence type="ECO:0000256" key="2">
    <source>
        <dbReference type="ARBA" id="ARBA00022475"/>
    </source>
</evidence>
<keyword evidence="4 6" id="KW-1133">Transmembrane helix</keyword>
<evidence type="ECO:0000256" key="4">
    <source>
        <dbReference type="ARBA" id="ARBA00022989"/>
    </source>
</evidence>
<dbReference type="InterPro" id="IPR050833">
    <property type="entry name" value="Poly_Biosynth_Transport"/>
</dbReference>
<name>A0A1M7M4B1_9GAMM</name>
<proteinExistence type="predicted"/>
<comment type="subcellular location">
    <subcellularLocation>
        <location evidence="1">Cell membrane</location>
        <topology evidence="1">Multi-pass membrane protein</topology>
    </subcellularLocation>
</comment>
<dbReference type="InterPro" id="IPR002797">
    <property type="entry name" value="Polysacc_synth"/>
</dbReference>
<feature type="transmembrane region" description="Helical" evidence="6">
    <location>
        <begin position="152"/>
        <end position="176"/>
    </location>
</feature>
<feature type="transmembrane region" description="Helical" evidence="6">
    <location>
        <begin position="7"/>
        <end position="28"/>
    </location>
</feature>
<feature type="transmembrane region" description="Helical" evidence="6">
    <location>
        <begin position="124"/>
        <end position="145"/>
    </location>
</feature>
<accession>A0A1M7M4B1</accession>
<feature type="transmembrane region" description="Helical" evidence="6">
    <location>
        <begin position="40"/>
        <end position="61"/>
    </location>
</feature>
<dbReference type="Proteomes" id="UP000184305">
    <property type="component" value="Unassembled WGS sequence"/>
</dbReference>
<keyword evidence="5 6" id="KW-0472">Membrane</keyword>
<feature type="transmembrane region" description="Helical" evidence="6">
    <location>
        <begin position="468"/>
        <end position="498"/>
    </location>
</feature>
<feature type="transmembrane region" description="Helical" evidence="6">
    <location>
        <begin position="405"/>
        <end position="423"/>
    </location>
</feature>
<evidence type="ECO:0000313" key="7">
    <source>
        <dbReference type="EMBL" id="SHM85050.1"/>
    </source>
</evidence>
<dbReference type="RefSeq" id="WP_073267634.1">
    <property type="nucleotide sequence ID" value="NZ_FRBQ01000009.1"/>
</dbReference>
<protein>
    <submittedName>
        <fullName evidence="7">Membrane protein involved in the export of O-antigen and teichoic acid</fullName>
    </submittedName>
</protein>
<dbReference type="GO" id="GO:0005886">
    <property type="term" value="C:plasma membrane"/>
    <property type="evidence" value="ECO:0007669"/>
    <property type="project" value="UniProtKB-SubCell"/>
</dbReference>
<feature type="transmembrane region" description="Helical" evidence="6">
    <location>
        <begin position="81"/>
        <end position="104"/>
    </location>
</feature>
<feature type="transmembrane region" description="Helical" evidence="6">
    <location>
        <begin position="435"/>
        <end position="456"/>
    </location>
</feature>
<feature type="transmembrane region" description="Helical" evidence="6">
    <location>
        <begin position="379"/>
        <end position="399"/>
    </location>
</feature>
<evidence type="ECO:0000256" key="3">
    <source>
        <dbReference type="ARBA" id="ARBA00022692"/>
    </source>
</evidence>
<dbReference type="STRING" id="1220495.SAMN05216288_4438"/>